<keyword evidence="1" id="KW-1133">Transmembrane helix</keyword>
<feature type="transmembrane region" description="Helical" evidence="1">
    <location>
        <begin position="40"/>
        <end position="60"/>
    </location>
</feature>
<dbReference type="STRING" id="1246995.AFR_24575"/>
<evidence type="ECO:0000313" key="3">
    <source>
        <dbReference type="EMBL" id="AGZ43181.1"/>
    </source>
</evidence>
<sequence>MDSTNAPRPTTAFYAQSVASFVLSLAAISAGIFYLPVGSWIRAFLAVGLLYVVTSAFTLAKCVRDMQDAGTVVRRVDQARLDKLLADHDPFKVPAG</sequence>
<evidence type="ECO:0000256" key="1">
    <source>
        <dbReference type="SAM" id="Phobius"/>
    </source>
</evidence>
<evidence type="ECO:0000313" key="4">
    <source>
        <dbReference type="Proteomes" id="UP000017746"/>
    </source>
</evidence>
<dbReference type="InterPro" id="IPR008024">
    <property type="entry name" value="YiaAB"/>
</dbReference>
<name>U5W5I6_9ACTN</name>
<evidence type="ECO:0000259" key="2">
    <source>
        <dbReference type="Pfam" id="PF05360"/>
    </source>
</evidence>
<keyword evidence="1" id="KW-0812">Transmembrane</keyword>
<dbReference type="RefSeq" id="WP_023363771.1">
    <property type="nucleotide sequence ID" value="NC_022657.1"/>
</dbReference>
<dbReference type="InterPro" id="IPR038972">
    <property type="entry name" value="YiaA-like"/>
</dbReference>
<accession>U5W5I6</accession>
<reference evidence="3 4" key="1">
    <citation type="journal article" date="2014" name="J. Biotechnol.">
        <title>Complete genome sequence of the actinobacterium Actinoplanes friuliensis HAG 010964, producer of the lipopeptide antibiotic friulimycin.</title>
        <authorList>
            <person name="Ruckert C."/>
            <person name="Szczepanowski R."/>
            <person name="Albersmeier A."/>
            <person name="Goesmann A."/>
            <person name="Fischer N."/>
            <person name="Steinkamper A."/>
            <person name="Puhler A."/>
            <person name="Biener R."/>
            <person name="Schwartz D."/>
            <person name="Kalinowski J."/>
        </authorList>
    </citation>
    <scope>NUCLEOTIDE SEQUENCE [LARGE SCALE GENOMIC DNA]</scope>
    <source>
        <strain evidence="3 4">DSM 7358</strain>
    </source>
</reference>
<dbReference type="AlphaFoldDB" id="U5W5I6"/>
<dbReference type="Proteomes" id="UP000017746">
    <property type="component" value="Chromosome"/>
</dbReference>
<dbReference type="GO" id="GO:0006974">
    <property type="term" value="P:DNA damage response"/>
    <property type="evidence" value="ECO:0007669"/>
    <property type="project" value="TreeGrafter"/>
</dbReference>
<dbReference type="OrthoDB" id="3296350at2"/>
<keyword evidence="4" id="KW-1185">Reference proteome</keyword>
<organism evidence="3 4">
    <name type="scientific">Actinoplanes friuliensis DSM 7358</name>
    <dbReference type="NCBI Taxonomy" id="1246995"/>
    <lineage>
        <taxon>Bacteria</taxon>
        <taxon>Bacillati</taxon>
        <taxon>Actinomycetota</taxon>
        <taxon>Actinomycetes</taxon>
        <taxon>Micromonosporales</taxon>
        <taxon>Micromonosporaceae</taxon>
        <taxon>Actinoplanes</taxon>
    </lineage>
</organism>
<dbReference type="PANTHER" id="PTHR37290">
    <property type="entry name" value="INNER MEMBRANE PROTEIN YIAA-RELATED"/>
    <property type="match status" value="1"/>
</dbReference>
<dbReference type="KEGG" id="afs:AFR_24575"/>
<feature type="transmembrane region" description="Helical" evidence="1">
    <location>
        <begin position="12"/>
        <end position="34"/>
    </location>
</feature>
<dbReference type="PATRIC" id="fig|1246995.3.peg.4979"/>
<gene>
    <name evidence="3" type="ORF">AFR_24575</name>
</gene>
<keyword evidence="1" id="KW-0472">Membrane</keyword>
<proteinExistence type="predicted"/>
<dbReference type="HOGENOM" id="CLU_172326_1_0_11"/>
<dbReference type="EMBL" id="CP006272">
    <property type="protein sequence ID" value="AGZ43181.1"/>
    <property type="molecule type" value="Genomic_DNA"/>
</dbReference>
<dbReference type="PANTHER" id="PTHR37290:SF1">
    <property type="entry name" value="INNER MEMBRANE PROTEIN YIAA"/>
    <property type="match status" value="1"/>
</dbReference>
<protein>
    <recommendedName>
        <fullName evidence="2">YiaAB two helix domain-containing protein</fullName>
    </recommendedName>
</protein>
<dbReference type="GO" id="GO:0005886">
    <property type="term" value="C:plasma membrane"/>
    <property type="evidence" value="ECO:0007669"/>
    <property type="project" value="TreeGrafter"/>
</dbReference>
<feature type="domain" description="YiaAB two helix" evidence="2">
    <location>
        <begin position="13"/>
        <end position="65"/>
    </location>
</feature>
<dbReference type="Pfam" id="PF05360">
    <property type="entry name" value="YiaAB"/>
    <property type="match status" value="1"/>
</dbReference>
<dbReference type="eggNOG" id="COG4298">
    <property type="taxonomic scope" value="Bacteria"/>
</dbReference>